<organism evidence="1">
    <name type="scientific">bioreactor metagenome</name>
    <dbReference type="NCBI Taxonomy" id="1076179"/>
    <lineage>
        <taxon>unclassified sequences</taxon>
        <taxon>metagenomes</taxon>
        <taxon>ecological metagenomes</taxon>
    </lineage>
</organism>
<dbReference type="AlphaFoldDB" id="A0A644WWI1"/>
<protein>
    <recommendedName>
        <fullName evidence="2">PIN domain-containing protein</fullName>
    </recommendedName>
</protein>
<accession>A0A644WWI1</accession>
<sequence>MSIYVVDSNVFIQAHRAHYPLDVAVSFWAKVKQLAYEGKIISIDKVKDELYDKNDELEAWCRANLPDNFFKNTDEVMEAYTQVIGWAVSKSAKYKAAALNEFLDANEADAFIVAYTLNDHANRVIVTHEVAAPNATNKIKIPDACDALHVGYVNTMEMFRQLGESF</sequence>
<dbReference type="InterPro" id="IPR016541">
    <property type="entry name" value="UCP008505"/>
</dbReference>
<comment type="caution">
    <text evidence="1">The sequence shown here is derived from an EMBL/GenBank/DDBJ whole genome shotgun (WGS) entry which is preliminary data.</text>
</comment>
<evidence type="ECO:0008006" key="2">
    <source>
        <dbReference type="Google" id="ProtNLM"/>
    </source>
</evidence>
<dbReference type="Pfam" id="PF14367">
    <property type="entry name" value="DUF4411"/>
    <property type="match status" value="1"/>
</dbReference>
<dbReference type="EMBL" id="VSSQ01001382">
    <property type="protein sequence ID" value="MPM07848.1"/>
    <property type="molecule type" value="Genomic_DNA"/>
</dbReference>
<name>A0A644WWI1_9ZZZZ</name>
<reference evidence="1" key="1">
    <citation type="submission" date="2019-08" db="EMBL/GenBank/DDBJ databases">
        <authorList>
            <person name="Kucharzyk K."/>
            <person name="Murdoch R.W."/>
            <person name="Higgins S."/>
            <person name="Loffler F."/>
        </authorList>
    </citation>
    <scope>NUCLEOTIDE SEQUENCE</scope>
</reference>
<gene>
    <name evidence="1" type="ORF">SDC9_54157</name>
</gene>
<dbReference type="PIRSF" id="PIRSF008505">
    <property type="entry name" value="UCP008505"/>
    <property type="match status" value="1"/>
</dbReference>
<proteinExistence type="predicted"/>
<evidence type="ECO:0000313" key="1">
    <source>
        <dbReference type="EMBL" id="MPM07848.1"/>
    </source>
</evidence>